<dbReference type="STRING" id="519442.Huta_0919"/>
<dbReference type="InterPro" id="IPR018716">
    <property type="entry name" value="DUF2240"/>
</dbReference>
<protein>
    <recommendedName>
        <fullName evidence="3">DUF2240 family protein</fullName>
    </recommendedName>
</protein>
<name>C7NUT9_HALUD</name>
<dbReference type="RefSeq" id="WP_015788679.1">
    <property type="nucleotide sequence ID" value="NC_013158.1"/>
</dbReference>
<dbReference type="EMBL" id="CP001687">
    <property type="protein sequence ID" value="ACV11102.1"/>
    <property type="molecule type" value="Genomic_DNA"/>
</dbReference>
<dbReference type="HOGENOM" id="CLU_134817_0_0_2"/>
<proteinExistence type="predicted"/>
<dbReference type="Pfam" id="PF09999">
    <property type="entry name" value="DUF2240"/>
    <property type="match status" value="1"/>
</dbReference>
<gene>
    <name evidence="1" type="ordered locus">Huta_0919</name>
</gene>
<organism evidence="1 2">
    <name type="scientific">Halorhabdus utahensis (strain DSM 12940 / JCM 11049 / AX-2)</name>
    <dbReference type="NCBI Taxonomy" id="519442"/>
    <lineage>
        <taxon>Archaea</taxon>
        <taxon>Methanobacteriati</taxon>
        <taxon>Methanobacteriota</taxon>
        <taxon>Stenosarchaea group</taxon>
        <taxon>Halobacteria</taxon>
        <taxon>Halobacteriales</taxon>
        <taxon>Haloarculaceae</taxon>
        <taxon>Halorhabdus</taxon>
    </lineage>
</organism>
<dbReference type="Proteomes" id="UP000002071">
    <property type="component" value="Chromosome"/>
</dbReference>
<evidence type="ECO:0000313" key="2">
    <source>
        <dbReference type="Proteomes" id="UP000002071"/>
    </source>
</evidence>
<evidence type="ECO:0000313" key="1">
    <source>
        <dbReference type="EMBL" id="ACV11102.1"/>
    </source>
</evidence>
<keyword evidence="2" id="KW-1185">Reference proteome</keyword>
<dbReference type="eggNOG" id="arCOG04418">
    <property type="taxonomic scope" value="Archaea"/>
</dbReference>
<dbReference type="AlphaFoldDB" id="C7NUT9"/>
<accession>C7NUT9</accession>
<dbReference type="KEGG" id="hut:Huta_0919"/>
<dbReference type="OrthoDB" id="146786at2157"/>
<dbReference type="GeneID" id="8383192"/>
<reference evidence="1 2" key="1">
    <citation type="journal article" date="2009" name="Stand. Genomic Sci.">
        <title>Complete genome sequence of Halorhabdus utahensis type strain (AX-2).</title>
        <authorList>
            <person name="Anderson I."/>
            <person name="Tindall B.J."/>
            <person name="Pomrenke H."/>
            <person name="Goker M."/>
            <person name="Lapidus A."/>
            <person name="Nolan M."/>
            <person name="Copeland A."/>
            <person name="Glavina Del Rio T."/>
            <person name="Chen F."/>
            <person name="Tice H."/>
            <person name="Cheng J.F."/>
            <person name="Lucas S."/>
            <person name="Chertkov O."/>
            <person name="Bruce D."/>
            <person name="Brettin T."/>
            <person name="Detter J.C."/>
            <person name="Han C."/>
            <person name="Goodwin L."/>
            <person name="Land M."/>
            <person name="Hauser L."/>
            <person name="Chang Y.J."/>
            <person name="Jeffries C.D."/>
            <person name="Pitluck S."/>
            <person name="Pati A."/>
            <person name="Mavromatis K."/>
            <person name="Ivanova N."/>
            <person name="Ovchinnikova G."/>
            <person name="Chen A."/>
            <person name="Palaniappan K."/>
            <person name="Chain P."/>
            <person name="Rohde M."/>
            <person name="Bristow J."/>
            <person name="Eisen J.A."/>
            <person name="Markowitz V."/>
            <person name="Hugenholtz P."/>
            <person name="Kyrpides N.C."/>
            <person name="Klenk H.P."/>
        </authorList>
    </citation>
    <scope>NUCLEOTIDE SEQUENCE [LARGE SCALE GENOMIC DNA]</scope>
    <source>
        <strain evidence="2">DSM 12940 / JCM 11049 / AX-2</strain>
    </source>
</reference>
<evidence type="ECO:0008006" key="3">
    <source>
        <dbReference type="Google" id="ProtNLM"/>
    </source>
</evidence>
<sequence length="146" mass="15812">MSLRTAVAAPFVQAGSDQLPRSDFVVDLSLDRDWFSPEQAKRLIDVAEGEGLLTASDGTLKLTFESASVTIPDGYQPDESILRKRSTFERVLDTVVAEGTDKQQAVAAINGLQSDLGVTLETAAILYARRQGIDVDEAIDRTLEAL</sequence>